<feature type="transmembrane region" description="Helical" evidence="1">
    <location>
        <begin position="127"/>
        <end position="147"/>
    </location>
</feature>
<keyword evidence="4" id="KW-1185">Reference proteome</keyword>
<gene>
    <name evidence="3" type="ORF">CSEC_2417</name>
</gene>
<evidence type="ECO:0000313" key="4">
    <source>
        <dbReference type="Proteomes" id="UP000031552"/>
    </source>
</evidence>
<dbReference type="eggNOG" id="ENOG5032Y28">
    <property type="taxonomic scope" value="Bacteria"/>
</dbReference>
<dbReference type="EMBL" id="CCEJ010000015">
    <property type="protein sequence ID" value="CDR35223.1"/>
    <property type="molecule type" value="Genomic_DNA"/>
</dbReference>
<protein>
    <submittedName>
        <fullName evidence="3">Ion channel family protein</fullName>
    </submittedName>
</protein>
<dbReference type="AlphaFoldDB" id="A0A090D3E1"/>
<sequence>MVKSCKESLTDLWSTGRGPYLLLALLSFAIFLAPWLIIEKIVSQVLIQSIFLIVLITGVFAISSNRLYRLITVLISVLAVFSRAWHQYDVSNIALSFFENIFAVGTLFVFGILMFRRFLRGDTLLQYRIAAAVAIYLLIGLIWGHLYNMIHILDPNSFAIDHNPNEFVLSYFSFVTLVTLGYGDVVPVSSAARSLAILEGVVGQLYMVILISSLVSEFSSLAVKKVIENPNQL</sequence>
<feature type="transmembrane region" description="Helical" evidence="1">
    <location>
        <begin position="97"/>
        <end position="115"/>
    </location>
</feature>
<organism evidence="3 4">
    <name type="scientific">Candidatus Criblamydia sequanensis CRIB-18</name>
    <dbReference type="NCBI Taxonomy" id="1437425"/>
    <lineage>
        <taxon>Bacteria</taxon>
        <taxon>Pseudomonadati</taxon>
        <taxon>Chlamydiota</taxon>
        <taxon>Chlamydiia</taxon>
        <taxon>Parachlamydiales</taxon>
        <taxon>Candidatus Criblamydiaceae</taxon>
        <taxon>Candidatus Criblamydia</taxon>
    </lineage>
</organism>
<evidence type="ECO:0000313" key="3">
    <source>
        <dbReference type="EMBL" id="CDR35223.1"/>
    </source>
</evidence>
<dbReference type="STRING" id="1437425.CSEC_2417"/>
<reference evidence="3" key="2">
    <citation type="submission" date="2014-09" db="EMBL/GenBank/DDBJ databases">
        <title>Criblamydia sequanensis harbors a mega-plasmid encoding arsenite resistance.</title>
        <authorList>
            <person name="Bertelli C."/>
            <person name="Goesmann A."/>
            <person name="Greub G."/>
        </authorList>
    </citation>
    <scope>NUCLEOTIDE SEQUENCE [LARGE SCALE GENOMIC DNA]</scope>
    <source>
        <strain evidence="3">CRIB-18</strain>
    </source>
</reference>
<dbReference type="RefSeq" id="WP_053332058.1">
    <property type="nucleotide sequence ID" value="NZ_CCEJ010000015.1"/>
</dbReference>
<dbReference type="Proteomes" id="UP000031552">
    <property type="component" value="Unassembled WGS sequence"/>
</dbReference>
<feature type="transmembrane region" description="Helical" evidence="1">
    <location>
        <begin position="44"/>
        <end position="62"/>
    </location>
</feature>
<feature type="domain" description="Potassium channel" evidence="2">
    <location>
        <begin position="149"/>
        <end position="217"/>
    </location>
</feature>
<feature type="transmembrane region" description="Helical" evidence="1">
    <location>
        <begin position="195"/>
        <end position="215"/>
    </location>
</feature>
<reference evidence="3" key="1">
    <citation type="submission" date="2013-12" db="EMBL/GenBank/DDBJ databases">
        <authorList>
            <person name="Linke B."/>
        </authorList>
    </citation>
    <scope>NUCLEOTIDE SEQUENCE [LARGE SCALE GENOMIC DNA]</scope>
    <source>
        <strain evidence="3">CRIB-18</strain>
    </source>
</reference>
<dbReference type="Pfam" id="PF07885">
    <property type="entry name" value="Ion_trans_2"/>
    <property type="match status" value="1"/>
</dbReference>
<dbReference type="Gene3D" id="1.10.287.70">
    <property type="match status" value="1"/>
</dbReference>
<keyword evidence="1" id="KW-0472">Membrane</keyword>
<name>A0A090D3E1_9BACT</name>
<evidence type="ECO:0000259" key="2">
    <source>
        <dbReference type="Pfam" id="PF07885"/>
    </source>
</evidence>
<keyword evidence="1" id="KW-1133">Transmembrane helix</keyword>
<comment type="caution">
    <text evidence="3">The sequence shown here is derived from an EMBL/GenBank/DDBJ whole genome shotgun (WGS) entry which is preliminary data.</text>
</comment>
<dbReference type="OrthoDB" id="9813518at2"/>
<accession>A0A090D3E1</accession>
<dbReference type="InterPro" id="IPR013099">
    <property type="entry name" value="K_chnl_dom"/>
</dbReference>
<keyword evidence="1" id="KW-0812">Transmembrane</keyword>
<feature type="transmembrane region" description="Helical" evidence="1">
    <location>
        <begin position="67"/>
        <end position="85"/>
    </location>
</feature>
<feature type="transmembrane region" description="Helical" evidence="1">
    <location>
        <begin position="167"/>
        <end position="183"/>
    </location>
</feature>
<proteinExistence type="predicted"/>
<dbReference type="SUPFAM" id="SSF81324">
    <property type="entry name" value="Voltage-gated potassium channels"/>
    <property type="match status" value="1"/>
</dbReference>
<feature type="transmembrane region" description="Helical" evidence="1">
    <location>
        <begin position="20"/>
        <end position="38"/>
    </location>
</feature>
<evidence type="ECO:0000256" key="1">
    <source>
        <dbReference type="SAM" id="Phobius"/>
    </source>
</evidence>